<proteinExistence type="inferred from homology"/>
<gene>
    <name evidence="2" type="ORF">M9Y10_045242</name>
</gene>
<name>A0ABR2JUQ1_9EUKA</name>
<accession>A0ABR2JUQ1</accession>
<protein>
    <submittedName>
        <fullName evidence="2">Uncharacterized protein</fullName>
    </submittedName>
</protein>
<organism evidence="2 3">
    <name type="scientific">Tritrichomonas musculus</name>
    <dbReference type="NCBI Taxonomy" id="1915356"/>
    <lineage>
        <taxon>Eukaryota</taxon>
        <taxon>Metamonada</taxon>
        <taxon>Parabasalia</taxon>
        <taxon>Tritrichomonadida</taxon>
        <taxon>Tritrichomonadidae</taxon>
        <taxon>Tritrichomonas</taxon>
    </lineage>
</organism>
<evidence type="ECO:0000313" key="3">
    <source>
        <dbReference type="Proteomes" id="UP001470230"/>
    </source>
</evidence>
<dbReference type="Proteomes" id="UP001470230">
    <property type="component" value="Unassembled WGS sequence"/>
</dbReference>
<evidence type="ECO:0000256" key="1">
    <source>
        <dbReference type="ARBA" id="ARBA00009890"/>
    </source>
</evidence>
<keyword evidence="3" id="KW-1185">Reference proteome</keyword>
<comment type="similarity">
    <text evidence="1">Belongs to the WD repeat LST8 family.</text>
</comment>
<dbReference type="SUPFAM" id="SSF50978">
    <property type="entry name" value="WD40 repeat-like"/>
    <property type="match status" value="1"/>
</dbReference>
<dbReference type="InterPro" id="IPR001680">
    <property type="entry name" value="WD40_rpt"/>
</dbReference>
<dbReference type="InterPro" id="IPR037588">
    <property type="entry name" value="MLST8"/>
</dbReference>
<dbReference type="InterPro" id="IPR015943">
    <property type="entry name" value="WD40/YVTN_repeat-like_dom_sf"/>
</dbReference>
<reference evidence="2 3" key="1">
    <citation type="submission" date="2024-04" db="EMBL/GenBank/DDBJ databases">
        <title>Tritrichomonas musculus Genome.</title>
        <authorList>
            <person name="Alves-Ferreira E."/>
            <person name="Grigg M."/>
            <person name="Lorenzi H."/>
            <person name="Galac M."/>
        </authorList>
    </citation>
    <scope>NUCLEOTIDE SEQUENCE [LARGE SCALE GENOMIC DNA]</scope>
    <source>
        <strain evidence="2 3">EAF2021</strain>
    </source>
</reference>
<comment type="caution">
    <text evidence="2">The sequence shown here is derived from an EMBL/GenBank/DDBJ whole genome shotgun (WGS) entry which is preliminary data.</text>
</comment>
<dbReference type="Gene3D" id="2.130.10.10">
    <property type="entry name" value="YVTN repeat-like/Quinoprotein amine dehydrogenase"/>
    <property type="match status" value="1"/>
</dbReference>
<sequence length="302" mass="33780">MSIDQIILAACYDLKIYEIDPSTWIVYDQYEISNSQVNRILTQDSKFYVAAYSYLFTYDTNSQNKKPVHSIAAHESNVTDIALSSTYLISCGEDKLIKVWDQRTVQPQSTINAKESLYAIDILKNNYQIIVGSESGNVSIFDLRNSNNLFKVAPIKSPVRSISMNPNGESFIVGHMDGTLFQYKINNEDSKNITENFKINTNSEILLRAATSPDGKLFATCGGESSAKIWNYEDGTLMQTLSNQSDKQSEWMWDLTFSTDSKCLCTACSTGDCSVWDNETGLMVSKIPPFEKCLSAIALITV</sequence>
<dbReference type="PANTHER" id="PTHR19842:SF0">
    <property type="entry name" value="TARGET OF RAPAMYCIN COMPLEX SUBUNIT LST8"/>
    <property type="match status" value="1"/>
</dbReference>
<dbReference type="InterPro" id="IPR036322">
    <property type="entry name" value="WD40_repeat_dom_sf"/>
</dbReference>
<evidence type="ECO:0000313" key="2">
    <source>
        <dbReference type="EMBL" id="KAK8882600.1"/>
    </source>
</evidence>
<dbReference type="Pfam" id="PF00400">
    <property type="entry name" value="WD40"/>
    <property type="match status" value="4"/>
</dbReference>
<dbReference type="EMBL" id="JAPFFF010000009">
    <property type="protein sequence ID" value="KAK8882600.1"/>
    <property type="molecule type" value="Genomic_DNA"/>
</dbReference>
<dbReference type="PANTHER" id="PTHR19842">
    <property type="entry name" value="G BETA-LIKE PROTEIN GBL"/>
    <property type="match status" value="1"/>
</dbReference>
<dbReference type="SMART" id="SM00320">
    <property type="entry name" value="WD40"/>
    <property type="match status" value="5"/>
</dbReference>